<keyword evidence="3" id="KW-1003">Cell membrane</keyword>
<accession>A0ABX8BKT5</accession>
<feature type="region of interest" description="Disordered" evidence="11">
    <location>
        <begin position="68"/>
        <end position="88"/>
    </location>
</feature>
<evidence type="ECO:0000256" key="7">
    <source>
        <dbReference type="ARBA" id="ARBA00023136"/>
    </source>
</evidence>
<feature type="transmembrane region" description="Helical" evidence="12">
    <location>
        <begin position="96"/>
        <end position="117"/>
    </location>
</feature>
<evidence type="ECO:0000256" key="8">
    <source>
        <dbReference type="ARBA" id="ARBA00023163"/>
    </source>
</evidence>
<dbReference type="Gene3D" id="1.10.10.1320">
    <property type="entry name" value="Anti-sigma factor, zinc-finger domain"/>
    <property type="match status" value="1"/>
</dbReference>
<evidence type="ECO:0000259" key="13">
    <source>
        <dbReference type="Pfam" id="PF10099"/>
    </source>
</evidence>
<evidence type="ECO:0000256" key="2">
    <source>
        <dbReference type="ARBA" id="ARBA00004236"/>
    </source>
</evidence>
<keyword evidence="15" id="KW-1185">Reference proteome</keyword>
<dbReference type="Proteomes" id="UP000676079">
    <property type="component" value="Chromosome"/>
</dbReference>
<dbReference type="InterPro" id="IPR041916">
    <property type="entry name" value="Anti_sigma_zinc_sf"/>
</dbReference>
<proteinExistence type="predicted"/>
<dbReference type="RefSeq" id="WP_220564062.1">
    <property type="nucleotide sequence ID" value="NZ_CP074133.1"/>
</dbReference>
<dbReference type="EMBL" id="CP074133">
    <property type="protein sequence ID" value="QUX22850.1"/>
    <property type="molecule type" value="Genomic_DNA"/>
</dbReference>
<gene>
    <name evidence="14" type="ORF">KGD84_32040</name>
</gene>
<keyword evidence="5 12" id="KW-1133">Transmembrane helix</keyword>
<dbReference type="PANTHER" id="PTHR37461">
    <property type="entry name" value="ANTI-SIGMA-K FACTOR RSKA"/>
    <property type="match status" value="1"/>
</dbReference>
<evidence type="ECO:0000256" key="6">
    <source>
        <dbReference type="ARBA" id="ARBA00023015"/>
    </source>
</evidence>
<dbReference type="InterPro" id="IPR051474">
    <property type="entry name" value="Anti-sigma-K/W_factor"/>
</dbReference>
<evidence type="ECO:0000256" key="12">
    <source>
        <dbReference type="SAM" id="Phobius"/>
    </source>
</evidence>
<evidence type="ECO:0000256" key="11">
    <source>
        <dbReference type="SAM" id="MobiDB-lite"/>
    </source>
</evidence>
<evidence type="ECO:0000256" key="9">
    <source>
        <dbReference type="ARBA" id="ARBA00029829"/>
    </source>
</evidence>
<evidence type="ECO:0000313" key="15">
    <source>
        <dbReference type="Proteomes" id="UP000676079"/>
    </source>
</evidence>
<evidence type="ECO:0000256" key="1">
    <source>
        <dbReference type="ARBA" id="ARBA00004167"/>
    </source>
</evidence>
<keyword evidence="6" id="KW-0805">Transcription regulation</keyword>
<dbReference type="Pfam" id="PF10099">
    <property type="entry name" value="RskA_C"/>
    <property type="match status" value="1"/>
</dbReference>
<evidence type="ECO:0000256" key="4">
    <source>
        <dbReference type="ARBA" id="ARBA00022692"/>
    </source>
</evidence>
<evidence type="ECO:0000313" key="14">
    <source>
        <dbReference type="EMBL" id="QUX22850.1"/>
    </source>
</evidence>
<reference evidence="14 15" key="1">
    <citation type="submission" date="2021-05" db="EMBL/GenBank/DDBJ databases">
        <title>Direct Submission.</title>
        <authorList>
            <person name="Li K."/>
            <person name="Gao J."/>
        </authorList>
    </citation>
    <scope>NUCLEOTIDE SEQUENCE [LARGE SCALE GENOMIC DNA]</scope>
    <source>
        <strain evidence="14 15">Mg02</strain>
    </source>
</reference>
<keyword evidence="4 12" id="KW-0812">Transmembrane</keyword>
<sequence>MRRTGEHGLTAGYAVHALEPEEARRAERHLAECEDCRRDLAEFRETTARLARAEAVRPGERVWRALRAEAERTRQEPPRRTGRAGGRARVRNPARWAPWGLAAALALFCTVLAGALVSANERLAAQEARAAEMEALLAASDTNMMEAPLGDARATLFASYDRDAAVLVVEGLPRAPEGMDYRMWWFSGGEVRPAGVLEASDGGHHAGLAGGMGSPDQLWVSLEPEGERAEPSGEELTIDM</sequence>
<organism evidence="14 15">
    <name type="scientific">Nocardiopsis changdeensis</name>
    <dbReference type="NCBI Taxonomy" id="2831969"/>
    <lineage>
        <taxon>Bacteria</taxon>
        <taxon>Bacillati</taxon>
        <taxon>Actinomycetota</taxon>
        <taxon>Actinomycetes</taxon>
        <taxon>Streptosporangiales</taxon>
        <taxon>Nocardiopsidaceae</taxon>
        <taxon>Nocardiopsis</taxon>
    </lineage>
</organism>
<keyword evidence="7 12" id="KW-0472">Membrane</keyword>
<keyword evidence="8" id="KW-0804">Transcription</keyword>
<protein>
    <recommendedName>
        <fullName evidence="10">Regulator of SigK</fullName>
    </recommendedName>
    <alternativeName>
        <fullName evidence="9">Sigma-K anti-sigma factor RskA</fullName>
    </alternativeName>
</protein>
<dbReference type="InterPro" id="IPR018764">
    <property type="entry name" value="RskA_C"/>
</dbReference>
<evidence type="ECO:0000256" key="5">
    <source>
        <dbReference type="ARBA" id="ARBA00022989"/>
    </source>
</evidence>
<evidence type="ECO:0000256" key="3">
    <source>
        <dbReference type="ARBA" id="ARBA00022475"/>
    </source>
</evidence>
<feature type="domain" description="Anti-sigma K factor RskA C-terminal" evidence="13">
    <location>
        <begin position="101"/>
        <end position="233"/>
    </location>
</feature>
<name>A0ABX8BKT5_9ACTN</name>
<comment type="subcellular location">
    <subcellularLocation>
        <location evidence="2">Cell membrane</location>
    </subcellularLocation>
    <subcellularLocation>
        <location evidence="1">Membrane</location>
        <topology evidence="1">Single-pass membrane protein</topology>
    </subcellularLocation>
</comment>
<feature type="compositionally biased region" description="Basic and acidic residues" evidence="11">
    <location>
        <begin position="68"/>
        <end position="79"/>
    </location>
</feature>
<dbReference type="PANTHER" id="PTHR37461:SF1">
    <property type="entry name" value="ANTI-SIGMA-K FACTOR RSKA"/>
    <property type="match status" value="1"/>
</dbReference>
<evidence type="ECO:0000256" key="10">
    <source>
        <dbReference type="ARBA" id="ARBA00030803"/>
    </source>
</evidence>